<dbReference type="Proteomes" id="UP001175261">
    <property type="component" value="Unassembled WGS sequence"/>
</dbReference>
<organism evidence="1 2">
    <name type="scientific">Sarocladium strictum</name>
    <name type="common">Black bundle disease fungus</name>
    <name type="synonym">Acremonium strictum</name>
    <dbReference type="NCBI Taxonomy" id="5046"/>
    <lineage>
        <taxon>Eukaryota</taxon>
        <taxon>Fungi</taxon>
        <taxon>Dikarya</taxon>
        <taxon>Ascomycota</taxon>
        <taxon>Pezizomycotina</taxon>
        <taxon>Sordariomycetes</taxon>
        <taxon>Hypocreomycetidae</taxon>
        <taxon>Hypocreales</taxon>
        <taxon>Sarocladiaceae</taxon>
        <taxon>Sarocladium</taxon>
    </lineage>
</organism>
<dbReference type="PANTHER" id="PTHR41775">
    <property type="entry name" value="SECRETED PROTEIN-RELATED"/>
    <property type="match status" value="1"/>
</dbReference>
<reference evidence="1" key="1">
    <citation type="submission" date="2022-10" db="EMBL/GenBank/DDBJ databases">
        <title>Determination and structural analysis of whole genome sequence of Sarocladium strictum F4-1.</title>
        <authorList>
            <person name="Hu L."/>
            <person name="Jiang Y."/>
        </authorList>
    </citation>
    <scope>NUCLEOTIDE SEQUENCE</scope>
    <source>
        <strain evidence="1">F4-1</strain>
    </source>
</reference>
<dbReference type="EMBL" id="JAPDFR010000003">
    <property type="protein sequence ID" value="KAK0387877.1"/>
    <property type="molecule type" value="Genomic_DNA"/>
</dbReference>
<protein>
    <submittedName>
        <fullName evidence="1">Uncharacterized protein</fullName>
    </submittedName>
</protein>
<name>A0AA39GIA5_SARSR</name>
<evidence type="ECO:0000313" key="1">
    <source>
        <dbReference type="EMBL" id="KAK0387877.1"/>
    </source>
</evidence>
<dbReference type="AlphaFoldDB" id="A0AA39GIA5"/>
<keyword evidence="2" id="KW-1185">Reference proteome</keyword>
<evidence type="ECO:0000313" key="2">
    <source>
        <dbReference type="Proteomes" id="UP001175261"/>
    </source>
</evidence>
<comment type="caution">
    <text evidence="1">The sequence shown here is derived from an EMBL/GenBank/DDBJ whole genome shotgun (WGS) entry which is preliminary data.</text>
</comment>
<proteinExistence type="predicted"/>
<accession>A0AA39GIA5</accession>
<dbReference type="PANTHER" id="PTHR41775:SF1">
    <property type="entry name" value="PEPTIDASE M6-LIKE DOMAIN-CONTAINING PROTEIN"/>
    <property type="match status" value="1"/>
</dbReference>
<sequence>MTTYLCSGSGPCPVPPHPNLLARQKIEYAKVKGTAREEAFKKKHFMITKGQRTGIIPGLNDGTIFPKSHFGNHVPLATMRRAALDRTPLRGPINVVLVLVEFTDVKMAPNAKERFEKLFFSKGEIPTGSVNEFYEEVSNGKVSLAGEAVGPFTLSREKAYYANGAYGNIWPEPNSQTMANEAVTLATGAIDFSKYDNDKN</sequence>
<gene>
    <name evidence="1" type="ORF">NLU13_4122</name>
</gene>